<dbReference type="PANTHER" id="PTHR39555">
    <property type="entry name" value="FIMBRIAL ASSEMBLY PROTEIN PILO-LIKE PROTEIN-RELATED"/>
    <property type="match status" value="1"/>
</dbReference>
<dbReference type="AlphaFoldDB" id="A0A6N8FD61"/>
<proteinExistence type="predicted"/>
<keyword evidence="1" id="KW-0812">Transmembrane</keyword>
<dbReference type="Gene3D" id="3.30.70.60">
    <property type="match status" value="1"/>
</dbReference>
<protein>
    <submittedName>
        <fullName evidence="2">Type 4a pilus biogenesis protein PilO</fullName>
    </submittedName>
</protein>
<dbReference type="PIRSF" id="PIRSF016482">
    <property type="entry name" value="PilO"/>
    <property type="match status" value="1"/>
</dbReference>
<accession>A0A6N8FD61</accession>
<evidence type="ECO:0000313" key="3">
    <source>
        <dbReference type="Proteomes" id="UP000439994"/>
    </source>
</evidence>
<organism evidence="2 3">
    <name type="scientific">Psychrosphaera haliotis</name>
    <dbReference type="NCBI Taxonomy" id="555083"/>
    <lineage>
        <taxon>Bacteria</taxon>
        <taxon>Pseudomonadati</taxon>
        <taxon>Pseudomonadota</taxon>
        <taxon>Gammaproteobacteria</taxon>
        <taxon>Alteromonadales</taxon>
        <taxon>Pseudoalteromonadaceae</taxon>
        <taxon>Psychrosphaera</taxon>
    </lineage>
</organism>
<dbReference type="PANTHER" id="PTHR39555:SF1">
    <property type="entry name" value="TYPE IV PILUS INNER MEMBRANE COMPONENT PILO"/>
    <property type="match status" value="1"/>
</dbReference>
<dbReference type="Pfam" id="PF04350">
    <property type="entry name" value="PilO"/>
    <property type="match status" value="1"/>
</dbReference>
<keyword evidence="3" id="KW-1185">Reference proteome</keyword>
<dbReference type="RefSeq" id="WP_155697134.1">
    <property type="nucleotide sequence ID" value="NZ_WOCD01000005.1"/>
</dbReference>
<name>A0A6N8FD61_9GAMM</name>
<dbReference type="GO" id="GO:0043107">
    <property type="term" value="P:type IV pilus-dependent motility"/>
    <property type="evidence" value="ECO:0007669"/>
    <property type="project" value="InterPro"/>
</dbReference>
<evidence type="ECO:0000256" key="1">
    <source>
        <dbReference type="SAM" id="Phobius"/>
    </source>
</evidence>
<keyword evidence="1" id="KW-0472">Membrane</keyword>
<keyword evidence="1" id="KW-1133">Transmembrane helix</keyword>
<comment type="caution">
    <text evidence="2">The sequence shown here is derived from an EMBL/GenBank/DDBJ whole genome shotgun (WGS) entry which is preliminary data.</text>
</comment>
<dbReference type="Proteomes" id="UP000439994">
    <property type="component" value="Unassembled WGS sequence"/>
</dbReference>
<dbReference type="Gene3D" id="1.10.287.540">
    <property type="entry name" value="Helix hairpin bin"/>
    <property type="match status" value="1"/>
</dbReference>
<dbReference type="OrthoDB" id="9802133at2"/>
<dbReference type="EMBL" id="WOCD01000005">
    <property type="protein sequence ID" value="MUH73137.1"/>
    <property type="molecule type" value="Genomic_DNA"/>
</dbReference>
<dbReference type="GO" id="GO:0043683">
    <property type="term" value="P:type IV pilus assembly"/>
    <property type="evidence" value="ECO:0007669"/>
    <property type="project" value="InterPro"/>
</dbReference>
<dbReference type="InterPro" id="IPR014717">
    <property type="entry name" value="Transl_elong_EF1B/ribsomal_bS6"/>
</dbReference>
<reference evidence="2 3" key="1">
    <citation type="submission" date="2019-11" db="EMBL/GenBank/DDBJ databases">
        <title>P. haliotis isolates from Z. marina roots.</title>
        <authorList>
            <person name="Cohen M."/>
            <person name="Jospin G."/>
            <person name="Eisen J.A."/>
            <person name="Coil D.A."/>
        </authorList>
    </citation>
    <scope>NUCLEOTIDE SEQUENCE [LARGE SCALE GENOMIC DNA]</scope>
    <source>
        <strain evidence="2 3">UCD-MCMsp1aY</strain>
    </source>
</reference>
<sequence length="180" mass="20360">MGSWPKAAKVAMAAIVSIAVGIGSYMFFVSSEVEALENAELQEIQLKNNYRIKYGAAVNLDSYKKQMVDMEEKFSLLLKRLPTSHETPGLLDDITYVGTTSGLSFIKINWLPELEKQFYTELPIQIEVIGDYHEFGQFVSQVAALPRIVTLHDFSINEADGDKLRLNVVAKTYRYKETEK</sequence>
<dbReference type="InterPro" id="IPR007445">
    <property type="entry name" value="PilO"/>
</dbReference>
<evidence type="ECO:0000313" key="2">
    <source>
        <dbReference type="EMBL" id="MUH73137.1"/>
    </source>
</evidence>
<gene>
    <name evidence="2" type="primary">pilO</name>
    <name evidence="2" type="ORF">GNP35_12010</name>
</gene>
<feature type="transmembrane region" description="Helical" evidence="1">
    <location>
        <begin position="7"/>
        <end position="28"/>
    </location>
</feature>